<protein>
    <submittedName>
        <fullName evidence="1">Uncharacterized protein</fullName>
    </submittedName>
</protein>
<organism evidence="1 2">
    <name type="scientific">Trichoderma gamsii</name>
    <dbReference type="NCBI Taxonomy" id="398673"/>
    <lineage>
        <taxon>Eukaryota</taxon>
        <taxon>Fungi</taxon>
        <taxon>Dikarya</taxon>
        <taxon>Ascomycota</taxon>
        <taxon>Pezizomycotina</taxon>
        <taxon>Sordariomycetes</taxon>
        <taxon>Hypocreomycetidae</taxon>
        <taxon>Hypocreales</taxon>
        <taxon>Hypocreaceae</taxon>
        <taxon>Trichoderma</taxon>
    </lineage>
</organism>
<evidence type="ECO:0000313" key="1">
    <source>
        <dbReference type="EMBL" id="PON21162.1"/>
    </source>
</evidence>
<evidence type="ECO:0000313" key="2">
    <source>
        <dbReference type="Proteomes" id="UP000054821"/>
    </source>
</evidence>
<reference evidence="1 2" key="1">
    <citation type="journal article" date="2016" name="Genome Announc.">
        <title>Draft Whole-Genome Sequence of Trichoderma gamsii T6085, a Promising Biocontrol Agent of Fusarium Head Blight on Wheat.</title>
        <authorList>
            <person name="Baroncelli R."/>
            <person name="Zapparata A."/>
            <person name="Piaggeschi G."/>
            <person name="Sarrocco S."/>
            <person name="Vannacci G."/>
        </authorList>
    </citation>
    <scope>NUCLEOTIDE SEQUENCE [LARGE SCALE GENOMIC DNA]</scope>
    <source>
        <strain evidence="1 2">T6085</strain>
    </source>
</reference>
<name>A0A2P4ZA61_9HYPO</name>
<dbReference type="AlphaFoldDB" id="A0A2P4ZA61"/>
<accession>A0A2P4ZA61</accession>
<proteinExistence type="predicted"/>
<dbReference type="EMBL" id="JPDN02000054">
    <property type="protein sequence ID" value="PON21162.1"/>
    <property type="molecule type" value="Genomic_DNA"/>
</dbReference>
<dbReference type="RefSeq" id="XP_024404571.1">
    <property type="nucleotide sequence ID" value="XM_024550695.1"/>
</dbReference>
<gene>
    <name evidence="1" type="ORF">TGAM01_v210010</name>
</gene>
<comment type="caution">
    <text evidence="1">The sequence shown here is derived from an EMBL/GenBank/DDBJ whole genome shotgun (WGS) entry which is preliminary data.</text>
</comment>
<dbReference type="Proteomes" id="UP000054821">
    <property type="component" value="Unassembled WGS sequence"/>
</dbReference>
<dbReference type="GeneID" id="36347885"/>
<keyword evidence="2" id="KW-1185">Reference proteome</keyword>
<sequence length="91" mass="10719">MHRPHLFKEISLLPIEGWYLHCSCSDQHFSGISPQPNPFYHHIFPISIFSIEAVIVFIQNGWRLPKSAANWAYNILRRFEWLLHIQACICS</sequence>